<dbReference type="Pfam" id="PF20434">
    <property type="entry name" value="BD-FAE"/>
    <property type="match status" value="1"/>
</dbReference>
<dbReference type="Gene3D" id="3.40.50.1820">
    <property type="entry name" value="alpha/beta hydrolase"/>
    <property type="match status" value="1"/>
</dbReference>
<evidence type="ECO:0000259" key="2">
    <source>
        <dbReference type="Pfam" id="PF20434"/>
    </source>
</evidence>
<protein>
    <submittedName>
        <fullName evidence="3">Esterase</fullName>
    </submittedName>
</protein>
<comment type="caution">
    <text evidence="3">The sequence shown here is derived from an EMBL/GenBank/DDBJ whole genome shotgun (WGS) entry which is preliminary data.</text>
</comment>
<keyword evidence="4" id="KW-1185">Reference proteome</keyword>
<dbReference type="OrthoDB" id="9777975at2"/>
<accession>A0A1V9FK14</accession>
<name>A0A1V9FK14_9BACT</name>
<dbReference type="InterPro" id="IPR049492">
    <property type="entry name" value="BD-FAE-like_dom"/>
</dbReference>
<dbReference type="STRING" id="550983.A4R26_02700"/>
<dbReference type="PANTHER" id="PTHR48081:SF13">
    <property type="entry name" value="ALPHA_BETA HYDROLASE"/>
    <property type="match status" value="1"/>
</dbReference>
<organism evidence="3 4">
    <name type="scientific">Niastella populi</name>
    <dbReference type="NCBI Taxonomy" id="550983"/>
    <lineage>
        <taxon>Bacteria</taxon>
        <taxon>Pseudomonadati</taxon>
        <taxon>Bacteroidota</taxon>
        <taxon>Chitinophagia</taxon>
        <taxon>Chitinophagales</taxon>
        <taxon>Chitinophagaceae</taxon>
        <taxon>Niastella</taxon>
    </lineage>
</organism>
<evidence type="ECO:0000313" key="3">
    <source>
        <dbReference type="EMBL" id="OQP58670.1"/>
    </source>
</evidence>
<proteinExistence type="predicted"/>
<dbReference type="InterPro" id="IPR029058">
    <property type="entry name" value="AB_hydrolase_fold"/>
</dbReference>
<gene>
    <name evidence="3" type="ORF">A4R26_02700</name>
</gene>
<dbReference type="AlphaFoldDB" id="A0A1V9FK14"/>
<dbReference type="EMBL" id="LWBP01000188">
    <property type="protein sequence ID" value="OQP58670.1"/>
    <property type="molecule type" value="Genomic_DNA"/>
</dbReference>
<evidence type="ECO:0000313" key="4">
    <source>
        <dbReference type="Proteomes" id="UP000192276"/>
    </source>
</evidence>
<keyword evidence="1" id="KW-0378">Hydrolase</keyword>
<dbReference type="PANTHER" id="PTHR48081">
    <property type="entry name" value="AB HYDROLASE SUPERFAMILY PROTEIN C4A8.06C"/>
    <property type="match status" value="1"/>
</dbReference>
<dbReference type="InterPro" id="IPR050300">
    <property type="entry name" value="GDXG_lipolytic_enzyme"/>
</dbReference>
<evidence type="ECO:0000256" key="1">
    <source>
        <dbReference type="ARBA" id="ARBA00022801"/>
    </source>
</evidence>
<dbReference type="Proteomes" id="UP000192276">
    <property type="component" value="Unassembled WGS sequence"/>
</dbReference>
<reference evidence="4" key="1">
    <citation type="submission" date="2016-04" db="EMBL/GenBank/DDBJ databases">
        <authorList>
            <person name="Chen L."/>
            <person name="Zhuang W."/>
            <person name="Wang G."/>
        </authorList>
    </citation>
    <scope>NUCLEOTIDE SEQUENCE [LARGE SCALE GENOMIC DNA]</scope>
    <source>
        <strain evidence="4">208</strain>
    </source>
</reference>
<dbReference type="SUPFAM" id="SSF53474">
    <property type="entry name" value="alpha/beta-Hydrolases"/>
    <property type="match status" value="1"/>
</dbReference>
<sequence length="315" mass="34630">MGAYSQARPVNGITNQPDASYTTWSAYNSTRKSHPDIKIVPGLNSKKVAEKRNITYCTLGERSLQLDAFYPAGKTKTKRTAIVIIHGGGWRSGNRTQHHPLAQHLAARGYVCFTPAYRLSTEALYPAAIYDLKSVLRWVVQHAAGYHIDTAKISVLGFSAGGQLAAFLGTTTGVPEFEGATCNGNQPAPVHAVVDIDGTLSFTHRETGEGDDSKRISAGTYWFGYSKKDSIALWEEASPLAHAGPHTAPTLFINSTVARMHAGRDDYIKILGRHGIYSEVKTFENAPHSFCLFDPWFQPTVNYIDEFLKRALNKL</sequence>
<feature type="domain" description="BD-FAE-like" evidence="2">
    <location>
        <begin position="66"/>
        <end position="255"/>
    </location>
</feature>
<dbReference type="GO" id="GO:0016787">
    <property type="term" value="F:hydrolase activity"/>
    <property type="evidence" value="ECO:0007669"/>
    <property type="project" value="UniProtKB-KW"/>
</dbReference>